<evidence type="ECO:0000313" key="1">
    <source>
        <dbReference type="EMBL" id="GAH03390.1"/>
    </source>
</evidence>
<reference evidence="1" key="1">
    <citation type="journal article" date="2014" name="Front. Microbiol.">
        <title>High frequency of phylogenetically diverse reductive dehalogenase-homologous genes in deep subseafloor sedimentary metagenomes.</title>
        <authorList>
            <person name="Kawai M."/>
            <person name="Futagami T."/>
            <person name="Toyoda A."/>
            <person name="Takaki Y."/>
            <person name="Nishi S."/>
            <person name="Hori S."/>
            <person name="Arai W."/>
            <person name="Tsubouchi T."/>
            <person name="Morono Y."/>
            <person name="Uchiyama I."/>
            <person name="Ito T."/>
            <person name="Fujiyama A."/>
            <person name="Inagaki F."/>
            <person name="Takami H."/>
        </authorList>
    </citation>
    <scope>NUCLEOTIDE SEQUENCE</scope>
    <source>
        <strain evidence="1">Expedition CK06-06</strain>
    </source>
</reference>
<accession>X1D550</accession>
<comment type="caution">
    <text evidence="1">The sequence shown here is derived from an EMBL/GenBank/DDBJ whole genome shotgun (WGS) entry which is preliminary data.</text>
</comment>
<dbReference type="AlphaFoldDB" id="X1D550"/>
<sequence length="124" mass="13597">MANINVYLEIGKKKVFASALDWPGWSRGGRDEDQALQTLLDYGPRYAKVLNGSGLKFQAPAELSQLVVLERLPGTSTTDFGAPVIIPDFDNAPFNNQILEISQKLLQSCWQAFDNAVQAAAGRE</sequence>
<protein>
    <submittedName>
        <fullName evidence="1">Uncharacterized protein</fullName>
    </submittedName>
</protein>
<feature type="non-terminal residue" evidence="1">
    <location>
        <position position="124"/>
    </location>
</feature>
<organism evidence="1">
    <name type="scientific">marine sediment metagenome</name>
    <dbReference type="NCBI Taxonomy" id="412755"/>
    <lineage>
        <taxon>unclassified sequences</taxon>
        <taxon>metagenomes</taxon>
        <taxon>ecological metagenomes</taxon>
    </lineage>
</organism>
<proteinExistence type="predicted"/>
<dbReference type="EMBL" id="BART01026995">
    <property type="protein sequence ID" value="GAH03390.1"/>
    <property type="molecule type" value="Genomic_DNA"/>
</dbReference>
<name>X1D550_9ZZZZ</name>
<gene>
    <name evidence="1" type="ORF">S01H4_47974</name>
</gene>